<evidence type="ECO:0000313" key="4">
    <source>
        <dbReference type="Proteomes" id="UP000483765"/>
    </source>
</evidence>
<feature type="domain" description="Nin one binding (NOB1) Zn-ribbon-like" evidence="2">
    <location>
        <begin position="202"/>
        <end position="236"/>
    </location>
</feature>
<protein>
    <submittedName>
        <fullName evidence="3">ImmA/IrrE family metallo-endopeptidase</fullName>
    </submittedName>
</protein>
<evidence type="ECO:0000313" key="3">
    <source>
        <dbReference type="EMBL" id="MYN70469.1"/>
    </source>
</evidence>
<dbReference type="InterPro" id="IPR010359">
    <property type="entry name" value="IrrE_HExxH"/>
</dbReference>
<accession>A0A6L8MZM5</accession>
<dbReference type="Pfam" id="PF08772">
    <property type="entry name" value="Zn_ribbon_NOB1"/>
    <property type="match status" value="1"/>
</dbReference>
<dbReference type="SUPFAM" id="SSF144206">
    <property type="entry name" value="NOB1 zinc finger-like"/>
    <property type="match status" value="1"/>
</dbReference>
<dbReference type="RefSeq" id="WP_160864545.1">
    <property type="nucleotide sequence ID" value="NZ_WNXH01000018.1"/>
</dbReference>
<evidence type="ECO:0000259" key="2">
    <source>
        <dbReference type="Pfam" id="PF08772"/>
    </source>
</evidence>
<name>A0A6L8MZM5_STRSU</name>
<dbReference type="EMBL" id="WNXH01000018">
    <property type="protein sequence ID" value="MYN70469.1"/>
    <property type="molecule type" value="Genomic_DNA"/>
</dbReference>
<dbReference type="InterPro" id="IPR014881">
    <property type="entry name" value="NOB1_Zn-bd"/>
</dbReference>
<gene>
    <name evidence="3" type="ORF">GLP18_09670</name>
</gene>
<dbReference type="Gene3D" id="6.20.210.10">
    <property type="entry name" value="Nin one binding (NOB1), Zn-ribbon-like"/>
    <property type="match status" value="1"/>
</dbReference>
<dbReference type="Gene3D" id="1.10.10.2910">
    <property type="match status" value="1"/>
</dbReference>
<evidence type="ECO:0000259" key="1">
    <source>
        <dbReference type="Pfam" id="PF06114"/>
    </source>
</evidence>
<proteinExistence type="predicted"/>
<feature type="domain" description="IrrE N-terminal-like" evidence="1">
    <location>
        <begin position="72"/>
        <end position="147"/>
    </location>
</feature>
<organism evidence="3 4">
    <name type="scientific">Streptococcus suis</name>
    <dbReference type="NCBI Taxonomy" id="1307"/>
    <lineage>
        <taxon>Bacteria</taxon>
        <taxon>Bacillati</taxon>
        <taxon>Bacillota</taxon>
        <taxon>Bacilli</taxon>
        <taxon>Lactobacillales</taxon>
        <taxon>Streptococcaceae</taxon>
        <taxon>Streptococcus</taxon>
    </lineage>
</organism>
<dbReference type="AlphaFoldDB" id="A0A6L8MZM5"/>
<dbReference type="InterPro" id="IPR036283">
    <property type="entry name" value="NOB1_Zf-like_sf"/>
</dbReference>
<comment type="caution">
    <text evidence="3">The sequence shown here is derived from an EMBL/GenBank/DDBJ whole genome shotgun (WGS) entry which is preliminary data.</text>
</comment>
<dbReference type="Pfam" id="PF06114">
    <property type="entry name" value="Peptidase_M78"/>
    <property type="match status" value="1"/>
</dbReference>
<reference evidence="3 4" key="1">
    <citation type="submission" date="2019-11" db="EMBL/GenBank/DDBJ databases">
        <title>Divergent Streptococcus suis from cattle.</title>
        <authorList>
            <person name="Williamson C."/>
        </authorList>
    </citation>
    <scope>NUCLEOTIDE SEQUENCE [LARGE SCALE GENOMIC DNA]</scope>
    <source>
        <strain evidence="3 4">10-36905</strain>
    </source>
</reference>
<dbReference type="Proteomes" id="UP000483765">
    <property type="component" value="Unassembled WGS sequence"/>
</dbReference>
<sequence>MEIPSKPRYKFATQMALNTFTYFNVLSFPVDIKTLVKSEGIKLKKYSVIAKKLNITLDEVCEEFQTNLAYIFRNNLGEYSIAYNDSLPDYIIRFSIAHELGHYALMHLEDFDETILRYRGTALAESNYRVLEKEANCFARNLLAPAPIANIIPPEIYQEYFGIGFQAEQTRIGLLASDNYYTKLLGNEISEKNFSQLENELKYSYQCQTCRGICSKKNINFCPYCGEDTLSKLSITDVIQLKSNGDYMKYSSIELNSENFPLMCPRCDSEQIDPSYKYCPICATYLHNICIGFGPFEDNSISPYPFFELNRESNGCGKTLPGFARYCPDCGGLSSYFNQELLRFWESEKDEIAIFEELPF</sequence>